<dbReference type="GO" id="GO:0015643">
    <property type="term" value="F:toxic substance binding"/>
    <property type="evidence" value="ECO:0007669"/>
    <property type="project" value="InterPro"/>
</dbReference>
<dbReference type="PANTHER" id="PTHR38781">
    <property type="entry name" value="ANTITOXIN DINJ-RELATED"/>
    <property type="match status" value="1"/>
</dbReference>
<evidence type="ECO:0000313" key="3">
    <source>
        <dbReference type="EMBL" id="KXU35714.1"/>
    </source>
</evidence>
<dbReference type="NCBIfam" id="TIGR02384">
    <property type="entry name" value="RelB_DinJ"/>
    <property type="match status" value="1"/>
</dbReference>
<evidence type="ECO:0000256" key="1">
    <source>
        <dbReference type="ARBA" id="ARBA00010562"/>
    </source>
</evidence>
<dbReference type="Proteomes" id="UP000072660">
    <property type="component" value="Unassembled WGS sequence"/>
</dbReference>
<dbReference type="GO" id="GO:0000987">
    <property type="term" value="F:cis-regulatory region sequence-specific DNA binding"/>
    <property type="evidence" value="ECO:0007669"/>
    <property type="project" value="InterPro"/>
</dbReference>
<gene>
    <name evidence="3" type="ORF">AXE65_05930</name>
</gene>
<dbReference type="InterPro" id="IPR013321">
    <property type="entry name" value="Arc_rbn_hlx_hlx"/>
</dbReference>
<proteinExistence type="inferred from homology"/>
<protein>
    <submittedName>
        <fullName evidence="3">Damage-inducible protein</fullName>
    </submittedName>
</protein>
<reference evidence="3 4" key="1">
    <citation type="submission" date="2016-02" db="EMBL/GenBank/DDBJ databases">
        <authorList>
            <person name="Wen L."/>
            <person name="He K."/>
            <person name="Yang H."/>
        </authorList>
    </citation>
    <scope>NUCLEOTIDE SEQUENCE [LARGE SCALE GENOMIC DNA]</scope>
    <source>
        <strain evidence="3 4">CV58</strain>
    </source>
</reference>
<dbReference type="PIRSF" id="PIRSF003108">
    <property type="entry name" value="DinJ"/>
    <property type="match status" value="1"/>
</dbReference>
<dbReference type="AlphaFoldDB" id="A0A139SMK0"/>
<dbReference type="GO" id="GO:0044010">
    <property type="term" value="P:single-species biofilm formation"/>
    <property type="evidence" value="ECO:0007669"/>
    <property type="project" value="InterPro"/>
</dbReference>
<keyword evidence="4" id="KW-1185">Reference proteome</keyword>
<dbReference type="EMBL" id="LSZO01000192">
    <property type="protein sequence ID" value="KXU35714.1"/>
    <property type="molecule type" value="Genomic_DNA"/>
</dbReference>
<dbReference type="InterPro" id="IPR007337">
    <property type="entry name" value="RelB/DinJ"/>
</dbReference>
<keyword evidence="2" id="KW-1277">Toxin-antitoxin system</keyword>
<evidence type="ECO:0000313" key="4">
    <source>
        <dbReference type="Proteomes" id="UP000072660"/>
    </source>
</evidence>
<name>A0A139SMK0_9GAMM</name>
<evidence type="ECO:0000256" key="2">
    <source>
        <dbReference type="ARBA" id="ARBA00022649"/>
    </source>
</evidence>
<dbReference type="Gene3D" id="1.10.1220.10">
    <property type="entry name" value="Met repressor-like"/>
    <property type="match status" value="1"/>
</dbReference>
<dbReference type="Pfam" id="PF04221">
    <property type="entry name" value="RelB"/>
    <property type="match status" value="1"/>
</dbReference>
<sequence>MTSSTMIHVRVNESVKTQATQALTAMGLTVSDAVRVFLTRIAADQALPFAIKTPNAASRAAIDEAESIIKNHHARFASADALIDDLEKASSQ</sequence>
<organism evidence="3 4">
    <name type="scientific">Ventosimonas gracilis</name>
    <dbReference type="NCBI Taxonomy" id="1680762"/>
    <lineage>
        <taxon>Bacteria</taxon>
        <taxon>Pseudomonadati</taxon>
        <taxon>Pseudomonadota</taxon>
        <taxon>Gammaproteobacteria</taxon>
        <taxon>Pseudomonadales</taxon>
        <taxon>Ventosimonadaceae</taxon>
        <taxon>Ventosimonas</taxon>
    </lineage>
</organism>
<comment type="similarity">
    <text evidence="1">Belongs to the RelB/DinJ antitoxin family.</text>
</comment>
<dbReference type="GO" id="GO:0006355">
    <property type="term" value="P:regulation of DNA-templated transcription"/>
    <property type="evidence" value="ECO:0007669"/>
    <property type="project" value="InterPro"/>
</dbReference>
<accession>A0A139SMK0</accession>
<dbReference type="RefSeq" id="WP_068392204.1">
    <property type="nucleotide sequence ID" value="NZ_LSZO01000192.1"/>
</dbReference>
<dbReference type="PANTHER" id="PTHR38781:SF1">
    <property type="entry name" value="ANTITOXIN DINJ-RELATED"/>
    <property type="match status" value="1"/>
</dbReference>
<dbReference type="InterPro" id="IPR026262">
    <property type="entry name" value="DinJ"/>
</dbReference>
<dbReference type="GO" id="GO:0006351">
    <property type="term" value="P:DNA-templated transcription"/>
    <property type="evidence" value="ECO:0007669"/>
    <property type="project" value="TreeGrafter"/>
</dbReference>
<comment type="caution">
    <text evidence="3">The sequence shown here is derived from an EMBL/GenBank/DDBJ whole genome shotgun (WGS) entry which is preliminary data.</text>
</comment>